<dbReference type="AlphaFoldDB" id="A0A1M5VU45"/>
<name>A0A1M5VU45_9BACT</name>
<keyword evidence="1" id="KW-0812">Transmembrane</keyword>
<evidence type="ECO:0000313" key="3">
    <source>
        <dbReference type="Proteomes" id="UP000184212"/>
    </source>
</evidence>
<dbReference type="EMBL" id="FQWQ01000004">
    <property type="protein sequence ID" value="SHH78776.1"/>
    <property type="molecule type" value="Genomic_DNA"/>
</dbReference>
<sequence length="45" mass="5033">MPERVHGKYEINPIKRGVIIALTISLLIGIAIVLLVFIVIDSFTR</sequence>
<feature type="transmembrane region" description="Helical" evidence="1">
    <location>
        <begin position="18"/>
        <end position="40"/>
    </location>
</feature>
<proteinExistence type="predicted"/>
<keyword evidence="1" id="KW-1133">Transmembrane helix</keyword>
<dbReference type="Proteomes" id="UP000184212">
    <property type="component" value="Unassembled WGS sequence"/>
</dbReference>
<keyword evidence="1" id="KW-0472">Membrane</keyword>
<gene>
    <name evidence="2" type="ORF">SAMN04488109_5416</name>
</gene>
<keyword evidence="3" id="KW-1185">Reference proteome</keyword>
<accession>A0A1M5VU45</accession>
<reference evidence="2 3" key="1">
    <citation type="submission" date="2016-11" db="EMBL/GenBank/DDBJ databases">
        <authorList>
            <person name="Jaros S."/>
            <person name="Januszkiewicz K."/>
            <person name="Wedrychowicz H."/>
        </authorList>
    </citation>
    <scope>NUCLEOTIDE SEQUENCE [LARGE SCALE GENOMIC DNA]</scope>
    <source>
        <strain evidence="2 3">DSM 24574</strain>
    </source>
</reference>
<protein>
    <submittedName>
        <fullName evidence="2">Uncharacterized protein</fullName>
    </submittedName>
</protein>
<evidence type="ECO:0000313" key="2">
    <source>
        <dbReference type="EMBL" id="SHH78776.1"/>
    </source>
</evidence>
<dbReference type="RefSeq" id="WP_178377212.1">
    <property type="nucleotide sequence ID" value="NZ_FQWQ01000004.1"/>
</dbReference>
<evidence type="ECO:0000256" key="1">
    <source>
        <dbReference type="SAM" id="Phobius"/>
    </source>
</evidence>
<organism evidence="2 3">
    <name type="scientific">Chryseolinea serpens</name>
    <dbReference type="NCBI Taxonomy" id="947013"/>
    <lineage>
        <taxon>Bacteria</taxon>
        <taxon>Pseudomonadati</taxon>
        <taxon>Bacteroidota</taxon>
        <taxon>Cytophagia</taxon>
        <taxon>Cytophagales</taxon>
        <taxon>Fulvivirgaceae</taxon>
        <taxon>Chryseolinea</taxon>
    </lineage>
</organism>